<name>A0A9P4Y997_CRYP1</name>
<dbReference type="InterPro" id="IPR017972">
    <property type="entry name" value="Cyt_P450_CS"/>
</dbReference>
<dbReference type="InterPro" id="IPR036396">
    <property type="entry name" value="Cyt_P450_sf"/>
</dbReference>
<dbReference type="PRINTS" id="PR00385">
    <property type="entry name" value="P450"/>
</dbReference>
<dbReference type="PROSITE" id="PS00086">
    <property type="entry name" value="CYTOCHROME_P450"/>
    <property type="match status" value="1"/>
</dbReference>
<comment type="similarity">
    <text evidence="2 7">Belongs to the cytochrome P450 family.</text>
</comment>
<keyword evidence="5 6" id="KW-0408">Iron</keyword>
<proteinExistence type="inferred from homology"/>
<keyword evidence="10" id="KW-1185">Reference proteome</keyword>
<dbReference type="InterPro" id="IPR050121">
    <property type="entry name" value="Cytochrome_P450_monoxygenase"/>
</dbReference>
<dbReference type="GO" id="GO:0005506">
    <property type="term" value="F:iron ion binding"/>
    <property type="evidence" value="ECO:0007669"/>
    <property type="project" value="InterPro"/>
</dbReference>
<dbReference type="EMBL" id="MU032345">
    <property type="protein sequence ID" value="KAF3769327.1"/>
    <property type="molecule type" value="Genomic_DNA"/>
</dbReference>
<dbReference type="Pfam" id="PF00067">
    <property type="entry name" value="p450"/>
    <property type="match status" value="1"/>
</dbReference>
<dbReference type="AlphaFoldDB" id="A0A9P4Y997"/>
<dbReference type="GO" id="GO:0004497">
    <property type="term" value="F:monooxygenase activity"/>
    <property type="evidence" value="ECO:0007669"/>
    <property type="project" value="UniProtKB-KW"/>
</dbReference>
<organism evidence="9 10">
    <name type="scientific">Cryphonectria parasitica (strain ATCC 38755 / EP155)</name>
    <dbReference type="NCBI Taxonomy" id="660469"/>
    <lineage>
        <taxon>Eukaryota</taxon>
        <taxon>Fungi</taxon>
        <taxon>Dikarya</taxon>
        <taxon>Ascomycota</taxon>
        <taxon>Pezizomycotina</taxon>
        <taxon>Sordariomycetes</taxon>
        <taxon>Sordariomycetidae</taxon>
        <taxon>Diaporthales</taxon>
        <taxon>Cryphonectriaceae</taxon>
        <taxon>Cryphonectria-Endothia species complex</taxon>
        <taxon>Cryphonectria</taxon>
    </lineage>
</organism>
<evidence type="ECO:0000256" key="6">
    <source>
        <dbReference type="PIRSR" id="PIRSR602401-1"/>
    </source>
</evidence>
<keyword evidence="8" id="KW-0812">Transmembrane</keyword>
<keyword evidence="8" id="KW-1133">Transmembrane helix</keyword>
<evidence type="ECO:0000256" key="3">
    <source>
        <dbReference type="ARBA" id="ARBA00022617"/>
    </source>
</evidence>
<dbReference type="InterPro" id="IPR001128">
    <property type="entry name" value="Cyt_P450"/>
</dbReference>
<comment type="caution">
    <text evidence="9">The sequence shown here is derived from an EMBL/GenBank/DDBJ whole genome shotgun (WGS) entry which is preliminary data.</text>
</comment>
<evidence type="ECO:0000256" key="1">
    <source>
        <dbReference type="ARBA" id="ARBA00001971"/>
    </source>
</evidence>
<dbReference type="Proteomes" id="UP000803844">
    <property type="component" value="Unassembled WGS sequence"/>
</dbReference>
<comment type="cofactor">
    <cofactor evidence="1 6">
        <name>heme</name>
        <dbReference type="ChEBI" id="CHEBI:30413"/>
    </cofactor>
</comment>
<feature type="transmembrane region" description="Helical" evidence="8">
    <location>
        <begin position="21"/>
        <end position="45"/>
    </location>
</feature>
<dbReference type="CDD" id="cd11058">
    <property type="entry name" value="CYP60B-like"/>
    <property type="match status" value="1"/>
</dbReference>
<accession>A0A9P4Y997</accession>
<dbReference type="PANTHER" id="PTHR24305">
    <property type="entry name" value="CYTOCHROME P450"/>
    <property type="match status" value="1"/>
</dbReference>
<evidence type="ECO:0000313" key="10">
    <source>
        <dbReference type="Proteomes" id="UP000803844"/>
    </source>
</evidence>
<protein>
    <submittedName>
        <fullName evidence="9">Cytochrome P450</fullName>
    </submittedName>
</protein>
<evidence type="ECO:0000256" key="5">
    <source>
        <dbReference type="ARBA" id="ARBA00023004"/>
    </source>
</evidence>
<feature type="binding site" description="axial binding residue" evidence="6">
    <location>
        <position position="462"/>
    </location>
    <ligand>
        <name>heme</name>
        <dbReference type="ChEBI" id="CHEBI:30413"/>
    </ligand>
    <ligandPart>
        <name>Fe</name>
        <dbReference type="ChEBI" id="CHEBI:18248"/>
    </ligandPart>
</feature>
<dbReference type="InterPro" id="IPR002401">
    <property type="entry name" value="Cyt_P450_E_grp-I"/>
</dbReference>
<dbReference type="GO" id="GO:0016705">
    <property type="term" value="F:oxidoreductase activity, acting on paired donors, with incorporation or reduction of molecular oxygen"/>
    <property type="evidence" value="ECO:0007669"/>
    <property type="project" value="InterPro"/>
</dbReference>
<keyword evidence="7" id="KW-0503">Monooxygenase</keyword>
<evidence type="ECO:0000256" key="7">
    <source>
        <dbReference type="RuleBase" id="RU000461"/>
    </source>
</evidence>
<dbReference type="Gene3D" id="1.10.630.10">
    <property type="entry name" value="Cytochrome P450"/>
    <property type="match status" value="1"/>
</dbReference>
<reference evidence="9" key="1">
    <citation type="journal article" date="2020" name="Phytopathology">
        <title>Genome sequence of the chestnut blight fungus Cryphonectria parasitica EP155: A fundamental resource for an archetypical invasive plant pathogen.</title>
        <authorList>
            <person name="Crouch J.A."/>
            <person name="Dawe A."/>
            <person name="Aerts A."/>
            <person name="Barry K."/>
            <person name="Churchill A.C.L."/>
            <person name="Grimwood J."/>
            <person name="Hillman B."/>
            <person name="Milgroom M.G."/>
            <person name="Pangilinan J."/>
            <person name="Smith M."/>
            <person name="Salamov A."/>
            <person name="Schmutz J."/>
            <person name="Yadav J."/>
            <person name="Grigoriev I.V."/>
            <person name="Nuss D."/>
        </authorList>
    </citation>
    <scope>NUCLEOTIDE SEQUENCE</scope>
    <source>
        <strain evidence="9">EP155</strain>
    </source>
</reference>
<keyword evidence="8" id="KW-0472">Membrane</keyword>
<dbReference type="GeneID" id="63837374"/>
<dbReference type="PRINTS" id="PR00463">
    <property type="entry name" value="EP450I"/>
</dbReference>
<gene>
    <name evidence="9" type="ORF">M406DRAFT_327709</name>
</gene>
<evidence type="ECO:0000256" key="8">
    <source>
        <dbReference type="SAM" id="Phobius"/>
    </source>
</evidence>
<keyword evidence="3 6" id="KW-0349">Heme</keyword>
<evidence type="ECO:0000256" key="4">
    <source>
        <dbReference type="ARBA" id="ARBA00022723"/>
    </source>
</evidence>
<dbReference type="RefSeq" id="XP_040780288.1">
    <property type="nucleotide sequence ID" value="XM_040920245.1"/>
</dbReference>
<evidence type="ECO:0000256" key="2">
    <source>
        <dbReference type="ARBA" id="ARBA00010617"/>
    </source>
</evidence>
<dbReference type="GO" id="GO:0020037">
    <property type="term" value="F:heme binding"/>
    <property type="evidence" value="ECO:0007669"/>
    <property type="project" value="InterPro"/>
</dbReference>
<sequence>MSKPLDIVLPFHSQDVAAKSTLKLVGIAAASALLWYILVLVYRVYFHPLAKYPGPKHLAATDIPWVYKEAVSGTTAREAVDLHKKYGPIVRIGPNRLAVDGAVGFPQIFQHRPGQPEWPKKRGFFGEQDELRLIGSAHEEHRRRRRQLGYAFSDASMKEQETFMKPYIDKLCQRFGEKAASGETFDLVKWFNFTTFDIIGDLMFSDSFHSLAGGDYHPWVLSIIEGIRGTAMIRAIDTFPLIGPFVRFFGSAASDIAANTETRTLASEKALLRKAQGEAPGGRKDFMTYMLKTDRDGHPGFTETEIIMNSADLVIAGSETTATSLSAMFWHLGLPKYRPIYDRLCDEIRSAFQSEDELDMKSVARLPYLQAVIEENLRMYPPAAELPPRISPGAKLNGEFIPKGTAVTTYQLATFHNPANFADPDTFRPERWLPASHPLYDPMFANDNRAACKPFSFGTRDCLGKNLAYSELRLVIARILYRFDFELAPGQEDWASEQPLFLVWVKPPLNILFKERQLQSKLQSKLE</sequence>
<dbReference type="OrthoDB" id="1470350at2759"/>
<keyword evidence="4 6" id="KW-0479">Metal-binding</keyword>
<dbReference type="SUPFAM" id="SSF48264">
    <property type="entry name" value="Cytochrome P450"/>
    <property type="match status" value="1"/>
</dbReference>
<dbReference type="PANTHER" id="PTHR24305:SF210">
    <property type="entry name" value="CYTOCHROME P450 MONOOXYGENASE ASQL-RELATED"/>
    <property type="match status" value="1"/>
</dbReference>
<keyword evidence="7" id="KW-0560">Oxidoreductase</keyword>
<evidence type="ECO:0000313" key="9">
    <source>
        <dbReference type="EMBL" id="KAF3769327.1"/>
    </source>
</evidence>